<evidence type="ECO:0000256" key="1">
    <source>
        <dbReference type="SAM" id="Phobius"/>
    </source>
</evidence>
<feature type="transmembrane region" description="Helical" evidence="1">
    <location>
        <begin position="22"/>
        <end position="42"/>
    </location>
</feature>
<organism evidence="2 3">
    <name type="scientific">Trichonephila clavata</name>
    <name type="common">Joro spider</name>
    <name type="synonym">Nephila clavata</name>
    <dbReference type="NCBI Taxonomy" id="2740835"/>
    <lineage>
        <taxon>Eukaryota</taxon>
        <taxon>Metazoa</taxon>
        <taxon>Ecdysozoa</taxon>
        <taxon>Arthropoda</taxon>
        <taxon>Chelicerata</taxon>
        <taxon>Arachnida</taxon>
        <taxon>Araneae</taxon>
        <taxon>Araneomorphae</taxon>
        <taxon>Entelegynae</taxon>
        <taxon>Araneoidea</taxon>
        <taxon>Nephilidae</taxon>
        <taxon>Trichonephila</taxon>
    </lineage>
</organism>
<name>A0A8X6GGY2_TRICU</name>
<evidence type="ECO:0000313" key="3">
    <source>
        <dbReference type="Proteomes" id="UP000887116"/>
    </source>
</evidence>
<dbReference type="EMBL" id="BMAO01000421">
    <property type="protein sequence ID" value="GFQ66789.1"/>
    <property type="molecule type" value="Genomic_DNA"/>
</dbReference>
<keyword evidence="1" id="KW-1133">Transmembrane helix</keyword>
<comment type="caution">
    <text evidence="2">The sequence shown here is derived from an EMBL/GenBank/DDBJ whole genome shotgun (WGS) entry which is preliminary data.</text>
</comment>
<dbReference type="Proteomes" id="UP000887116">
    <property type="component" value="Unassembled WGS sequence"/>
</dbReference>
<keyword evidence="1" id="KW-0812">Transmembrane</keyword>
<reference evidence="2" key="1">
    <citation type="submission" date="2020-07" db="EMBL/GenBank/DDBJ databases">
        <title>Multicomponent nature underlies the extraordinary mechanical properties of spider dragline silk.</title>
        <authorList>
            <person name="Kono N."/>
            <person name="Nakamura H."/>
            <person name="Mori M."/>
            <person name="Yoshida Y."/>
            <person name="Ohtoshi R."/>
            <person name="Malay A.D."/>
            <person name="Moran D.A.P."/>
            <person name="Tomita M."/>
            <person name="Numata K."/>
            <person name="Arakawa K."/>
        </authorList>
    </citation>
    <scope>NUCLEOTIDE SEQUENCE</scope>
</reference>
<evidence type="ECO:0000313" key="2">
    <source>
        <dbReference type="EMBL" id="GFQ66789.1"/>
    </source>
</evidence>
<gene>
    <name evidence="2" type="ORF">TNCT_317821</name>
</gene>
<proteinExistence type="predicted"/>
<keyword evidence="1" id="KW-0472">Membrane</keyword>
<keyword evidence="3" id="KW-1185">Reference proteome</keyword>
<protein>
    <submittedName>
        <fullName evidence="2">Uncharacterized protein</fullName>
    </submittedName>
</protein>
<sequence>MNSTSTSIQSSDGQELRKKTGYLMYGLVKQIICRACMAYVAFGRPKATYAFMPKQHKPKQQYAKATYAKAASVISSGELTHS</sequence>
<dbReference type="AlphaFoldDB" id="A0A8X6GGY2"/>
<accession>A0A8X6GGY2</accession>